<evidence type="ECO:0000256" key="3">
    <source>
        <dbReference type="ARBA" id="ARBA00023125"/>
    </source>
</evidence>
<evidence type="ECO:0000313" key="8">
    <source>
        <dbReference type="Proteomes" id="UP000030008"/>
    </source>
</evidence>
<dbReference type="SUPFAM" id="SSF46955">
    <property type="entry name" value="Putative DNA-binding domain"/>
    <property type="match status" value="1"/>
</dbReference>
<evidence type="ECO:0000313" key="6">
    <source>
        <dbReference type="EMBL" id="KGJ55057.1"/>
    </source>
</evidence>
<dbReference type="GO" id="GO:0003677">
    <property type="term" value="F:DNA binding"/>
    <property type="evidence" value="ECO:0007669"/>
    <property type="project" value="UniProtKB-KW"/>
</dbReference>
<dbReference type="Proteomes" id="UP000503330">
    <property type="component" value="Chromosome"/>
</dbReference>
<evidence type="ECO:0000259" key="5">
    <source>
        <dbReference type="PROSITE" id="PS50937"/>
    </source>
</evidence>
<dbReference type="AlphaFoldDB" id="A0A099ID07"/>
<dbReference type="RefSeq" id="WP_002610639.1">
    <property type="nucleotide sequence ID" value="NZ_BAAACC010000011.1"/>
</dbReference>
<dbReference type="PROSITE" id="PS50937">
    <property type="entry name" value="HTH_MERR_2"/>
    <property type="match status" value="1"/>
</dbReference>
<dbReference type="Proteomes" id="UP000030008">
    <property type="component" value="Unassembled WGS sequence"/>
</dbReference>
<evidence type="ECO:0000313" key="7">
    <source>
        <dbReference type="EMBL" id="QJA03319.1"/>
    </source>
</evidence>
<dbReference type="EMBL" id="JQIF01000001">
    <property type="protein sequence ID" value="KGJ55057.1"/>
    <property type="molecule type" value="Genomic_DNA"/>
</dbReference>
<keyword evidence="1" id="KW-0678">Repressor</keyword>
<keyword evidence="4" id="KW-0804">Transcription</keyword>
<dbReference type="Gene3D" id="1.10.1660.10">
    <property type="match status" value="1"/>
</dbReference>
<evidence type="ECO:0000313" key="9">
    <source>
        <dbReference type="Proteomes" id="UP000503330"/>
    </source>
</evidence>
<reference evidence="6 8" key="1">
    <citation type="submission" date="2014-08" db="EMBL/GenBank/DDBJ databases">
        <title>Clostridium innocuum, an unnegligible vancomycin-resistant pathogen causing extra-intestinal infections.</title>
        <authorList>
            <person name="Feng Y."/>
            <person name="Chiu C.-H."/>
        </authorList>
    </citation>
    <scope>NUCLEOTIDE SEQUENCE [LARGE SCALE GENOMIC DNA]</scope>
    <source>
        <strain evidence="6 8">AN88</strain>
    </source>
</reference>
<keyword evidence="2" id="KW-0805">Transcription regulation</keyword>
<dbReference type="GO" id="GO:0003700">
    <property type="term" value="F:DNA-binding transcription factor activity"/>
    <property type="evidence" value="ECO:0007669"/>
    <property type="project" value="InterPro"/>
</dbReference>
<dbReference type="EMBL" id="CP048838">
    <property type="protein sequence ID" value="QJA03319.1"/>
    <property type="molecule type" value="Genomic_DNA"/>
</dbReference>
<dbReference type="PANTHER" id="PTHR30204">
    <property type="entry name" value="REDOX-CYCLING DRUG-SENSING TRANSCRIPTIONAL ACTIVATOR SOXR"/>
    <property type="match status" value="1"/>
</dbReference>
<dbReference type="Pfam" id="PF13411">
    <property type="entry name" value="MerR_1"/>
    <property type="match status" value="1"/>
</dbReference>
<dbReference type="InterPro" id="IPR009061">
    <property type="entry name" value="DNA-bd_dom_put_sf"/>
</dbReference>
<protein>
    <submittedName>
        <fullName evidence="6">MerR family transcriptional regulator</fullName>
    </submittedName>
</protein>
<dbReference type="PANTHER" id="PTHR30204:SF69">
    <property type="entry name" value="MERR-FAMILY TRANSCRIPTIONAL REGULATOR"/>
    <property type="match status" value="1"/>
</dbReference>
<reference evidence="7 9" key="2">
    <citation type="submission" date="2020-02" db="EMBL/GenBank/DDBJ databases">
        <authorList>
            <person name="Kociolek L.K."/>
            <person name="Ozer E.A."/>
        </authorList>
    </citation>
    <scope>NUCLEOTIDE SEQUENCE [LARGE SCALE GENOMIC DNA]</scope>
    <source>
        <strain evidence="7 9">ATCC 14501</strain>
    </source>
</reference>
<dbReference type="SMART" id="SM00422">
    <property type="entry name" value="HTH_MERR"/>
    <property type="match status" value="1"/>
</dbReference>
<dbReference type="InterPro" id="IPR047057">
    <property type="entry name" value="MerR_fam"/>
</dbReference>
<dbReference type="PRINTS" id="PR00040">
    <property type="entry name" value="HTHMERR"/>
</dbReference>
<sequence>MIYKIGDIAKVMGVTTEAIRHYERMGLIKPEKDPQTNYRYFTEEQLSQLLYIQRLSQMGISLQLIREQFLNGSLHSYEQVISETLQSTQERLRILQMKTSNLMNCLDILQTAEQSKGRCIYGMRPDMYFISTQHCIQSSFAQEQPKGFHNFSNHADLFFQSVHYYEENGVWRSEKGFGIYKDCAEYAQYCENPYFHLRSAAHAVLCTFDNLKTDAGITETVRSFFREHNLKRSGEVYSRQVYRTFSKEQEPVVMELLAIPYIRI</sequence>
<proteinExistence type="predicted"/>
<evidence type="ECO:0000256" key="2">
    <source>
        <dbReference type="ARBA" id="ARBA00023015"/>
    </source>
</evidence>
<organism evidence="6 8">
    <name type="scientific">Clostridium innocuum</name>
    <dbReference type="NCBI Taxonomy" id="1522"/>
    <lineage>
        <taxon>Bacteria</taxon>
        <taxon>Bacillati</taxon>
        <taxon>Bacillota</taxon>
        <taxon>Clostridia</taxon>
        <taxon>Eubacteriales</taxon>
        <taxon>Clostridiaceae</taxon>
        <taxon>Clostridium</taxon>
    </lineage>
</organism>
<keyword evidence="3" id="KW-0238">DNA-binding</keyword>
<dbReference type="InterPro" id="IPR000551">
    <property type="entry name" value="MerR-type_HTH_dom"/>
</dbReference>
<dbReference type="GeneID" id="61926504"/>
<evidence type="ECO:0000256" key="1">
    <source>
        <dbReference type="ARBA" id="ARBA00022491"/>
    </source>
</evidence>
<evidence type="ECO:0000256" key="4">
    <source>
        <dbReference type="ARBA" id="ARBA00023163"/>
    </source>
</evidence>
<feature type="domain" description="HTH merR-type" evidence="5">
    <location>
        <begin position="1"/>
        <end position="71"/>
    </location>
</feature>
<accession>A0A099ID07</accession>
<name>A0A099ID07_CLOIN</name>
<gene>
    <name evidence="6" type="ORF">CIAN88_00335</name>
    <name evidence="7" type="ORF">G4D54_13165</name>
</gene>